<organism evidence="1 2">
    <name type="scientific">Halalkaliarchaeum desulfuricum</name>
    <dbReference type="NCBI Taxonomy" id="2055893"/>
    <lineage>
        <taxon>Archaea</taxon>
        <taxon>Methanobacteriati</taxon>
        <taxon>Methanobacteriota</taxon>
        <taxon>Stenosarchaea group</taxon>
        <taxon>Halobacteria</taxon>
        <taxon>Halobacteriales</taxon>
        <taxon>Haloferacaceae</taxon>
        <taxon>Halalkaliarchaeum</taxon>
    </lineage>
</organism>
<reference evidence="2" key="1">
    <citation type="submission" date="2017-11" db="EMBL/GenBank/DDBJ databases">
        <title>Phenotypic and genomic properties of facultatively anaerobic sulfur-reducing natronoarchaea from hypersaline soda lakes.</title>
        <authorList>
            <person name="Sorokin D.Y."/>
            <person name="Kublanov I.V."/>
            <person name="Roman P."/>
            <person name="Sinninghe Damste J.S."/>
            <person name="Golyshin P.N."/>
            <person name="Rojo D."/>
            <person name="Ciordia S."/>
            <person name="Mena M.D.C."/>
            <person name="Ferrer M."/>
            <person name="Messina E."/>
            <person name="Smedile F."/>
            <person name="La Spada G."/>
            <person name="La Cono V."/>
            <person name="Yakimov M.M."/>
        </authorList>
    </citation>
    <scope>NUCLEOTIDE SEQUENCE [LARGE SCALE GENOMIC DNA]</scope>
    <source>
        <strain evidence="2">AArc-Sl</strain>
    </source>
</reference>
<dbReference type="EMBL" id="CP025066">
    <property type="protein sequence ID" value="AUX07684.1"/>
    <property type="molecule type" value="Genomic_DNA"/>
</dbReference>
<keyword evidence="2" id="KW-1185">Reference proteome</keyword>
<dbReference type="InterPro" id="IPR057176">
    <property type="entry name" value="DUF7854"/>
</dbReference>
<dbReference type="Proteomes" id="UP000263012">
    <property type="component" value="Chromosome"/>
</dbReference>
<protein>
    <submittedName>
        <fullName evidence="1">Uncharacterized protein</fullName>
    </submittedName>
</protein>
<evidence type="ECO:0000313" key="1">
    <source>
        <dbReference type="EMBL" id="AUX07684.1"/>
    </source>
</evidence>
<name>A0A343TF12_9EURY</name>
<accession>A0A343TF12</accession>
<evidence type="ECO:0000313" key="2">
    <source>
        <dbReference type="Proteomes" id="UP000263012"/>
    </source>
</evidence>
<sequence>MTMDRISALRNVEEALRAFEDGEADLATTEKRVVGVLRTYATDFEGEESLFRATAPDAAAGAVVVAPSAHAAAERIVSLRDLDCDRDEVDIEHV</sequence>
<dbReference type="KEGG" id="hdf:AArcSl_0026"/>
<dbReference type="AlphaFoldDB" id="A0A343TF12"/>
<gene>
    <name evidence="1" type="ORF">AArcSl_0026</name>
</gene>
<dbReference type="Pfam" id="PF25252">
    <property type="entry name" value="DUF7854"/>
    <property type="match status" value="1"/>
</dbReference>
<proteinExistence type="predicted"/>